<dbReference type="Proteomes" id="UP000031637">
    <property type="component" value="Chromosome"/>
</dbReference>
<reference evidence="1 2" key="1">
    <citation type="journal article" date="2014" name="Syst. Appl. Microbiol.">
        <title>Complete genomes of freshwater sulfur oxidizers Sulfuricella denitrificans skB26 and Sulfuritalea hydrogenivorans sk43H: genetic insights into the sulfur oxidation pathway of betaproteobacteria.</title>
        <authorList>
            <person name="Watanabe T."/>
            <person name="Kojima H."/>
            <person name="Fukui M."/>
        </authorList>
    </citation>
    <scope>NUCLEOTIDE SEQUENCE [LARGE SCALE GENOMIC DNA]</scope>
    <source>
        <strain evidence="1">DSM22779</strain>
    </source>
</reference>
<dbReference type="PANTHER" id="PTHR37029">
    <property type="entry name" value="SSR1768 PROTEIN"/>
    <property type="match status" value="1"/>
</dbReference>
<dbReference type="PANTHER" id="PTHR37029:SF1">
    <property type="entry name" value="SSR1768 PROTEIN"/>
    <property type="match status" value="1"/>
</dbReference>
<dbReference type="Pfam" id="PF10049">
    <property type="entry name" value="DUF2283"/>
    <property type="match status" value="1"/>
</dbReference>
<protein>
    <submittedName>
        <fullName evidence="1">Uncharacterized conserved small protein</fullName>
    </submittedName>
</protein>
<keyword evidence="2" id="KW-1185">Reference proteome</keyword>
<dbReference type="STRING" id="1223802.SUTH_01281"/>
<dbReference type="OrthoDB" id="9799670at2"/>
<evidence type="ECO:0000313" key="2">
    <source>
        <dbReference type="Proteomes" id="UP000031637"/>
    </source>
</evidence>
<organism evidence="1 2">
    <name type="scientific">Sulfuritalea hydrogenivorans sk43H</name>
    <dbReference type="NCBI Taxonomy" id="1223802"/>
    <lineage>
        <taxon>Bacteria</taxon>
        <taxon>Pseudomonadati</taxon>
        <taxon>Pseudomonadota</taxon>
        <taxon>Betaproteobacteria</taxon>
        <taxon>Nitrosomonadales</taxon>
        <taxon>Sterolibacteriaceae</taxon>
        <taxon>Sulfuritalea</taxon>
    </lineage>
</organism>
<dbReference type="InterPro" id="IPR019270">
    <property type="entry name" value="DUF2283"/>
</dbReference>
<dbReference type="AlphaFoldDB" id="W0SDE4"/>
<dbReference type="RefSeq" id="WP_041097974.1">
    <property type="nucleotide sequence ID" value="NZ_AP012547.1"/>
</dbReference>
<proteinExistence type="predicted"/>
<gene>
    <name evidence="1" type="ORF">SUTH_01281</name>
</gene>
<dbReference type="KEGG" id="shd:SUTH_01281"/>
<accession>W0SDE4</accession>
<evidence type="ECO:0000313" key="1">
    <source>
        <dbReference type="EMBL" id="BAO29081.1"/>
    </source>
</evidence>
<dbReference type="HOGENOM" id="CLU_166740_4_1_4"/>
<name>W0SDE4_9PROT</name>
<dbReference type="EMBL" id="AP012547">
    <property type="protein sequence ID" value="BAO29081.1"/>
    <property type="molecule type" value="Genomic_DNA"/>
</dbReference>
<sequence>MKLNYDAATDSLYIHLAERPSVDSDEVADGVVLDYDAAGALVGIDVQHASLRADIHQLAINHMPLAHLEAA</sequence>